<evidence type="ECO:0000256" key="3">
    <source>
        <dbReference type="ARBA" id="ARBA00022630"/>
    </source>
</evidence>
<protein>
    <submittedName>
        <fullName evidence="8">Choline dehydrogenase</fullName>
    </submittedName>
</protein>
<dbReference type="PROSITE" id="PS00624">
    <property type="entry name" value="GMC_OXRED_2"/>
    <property type="match status" value="1"/>
</dbReference>
<dbReference type="InterPro" id="IPR036188">
    <property type="entry name" value="FAD/NAD-bd_sf"/>
</dbReference>
<dbReference type="SUPFAM" id="SSF51905">
    <property type="entry name" value="FAD/NAD(P)-binding domain"/>
    <property type="match status" value="1"/>
</dbReference>
<evidence type="ECO:0000256" key="5">
    <source>
        <dbReference type="PIRSR" id="PIRSR000137-1"/>
    </source>
</evidence>
<evidence type="ECO:0000256" key="6">
    <source>
        <dbReference type="PIRSR" id="PIRSR000137-2"/>
    </source>
</evidence>
<evidence type="ECO:0000256" key="1">
    <source>
        <dbReference type="ARBA" id="ARBA00001974"/>
    </source>
</evidence>
<evidence type="ECO:0000256" key="4">
    <source>
        <dbReference type="ARBA" id="ARBA00022827"/>
    </source>
</evidence>
<evidence type="ECO:0000313" key="9">
    <source>
        <dbReference type="Proteomes" id="UP000253606"/>
    </source>
</evidence>
<feature type="active site" description="Proton donor" evidence="5">
    <location>
        <position position="468"/>
    </location>
</feature>
<name>A0A2Z5G055_9BACT</name>
<dbReference type="Pfam" id="PF00732">
    <property type="entry name" value="GMC_oxred_N"/>
    <property type="match status" value="1"/>
</dbReference>
<dbReference type="GO" id="GO:0016614">
    <property type="term" value="F:oxidoreductase activity, acting on CH-OH group of donors"/>
    <property type="evidence" value="ECO:0007669"/>
    <property type="project" value="InterPro"/>
</dbReference>
<keyword evidence="4 6" id="KW-0274">FAD</keyword>
<feature type="binding site" evidence="6">
    <location>
        <position position="87"/>
    </location>
    <ligand>
        <name>FAD</name>
        <dbReference type="ChEBI" id="CHEBI:57692"/>
    </ligand>
</feature>
<dbReference type="PANTHER" id="PTHR11552:SF147">
    <property type="entry name" value="CHOLINE DEHYDROGENASE, MITOCHONDRIAL"/>
    <property type="match status" value="1"/>
</dbReference>
<feature type="active site" description="Proton acceptor" evidence="5">
    <location>
        <position position="512"/>
    </location>
</feature>
<feature type="domain" description="Glucose-methanol-choline oxidoreductase N-terminal" evidence="7">
    <location>
        <begin position="257"/>
        <end position="271"/>
    </location>
</feature>
<dbReference type="InterPro" id="IPR012132">
    <property type="entry name" value="GMC_OxRdtase"/>
</dbReference>
<organism evidence="8 9">
    <name type="scientific">Acidisarcina polymorpha</name>
    <dbReference type="NCBI Taxonomy" id="2211140"/>
    <lineage>
        <taxon>Bacteria</taxon>
        <taxon>Pseudomonadati</taxon>
        <taxon>Acidobacteriota</taxon>
        <taxon>Terriglobia</taxon>
        <taxon>Terriglobales</taxon>
        <taxon>Acidobacteriaceae</taxon>
        <taxon>Acidisarcina</taxon>
    </lineage>
</organism>
<dbReference type="RefSeq" id="WP_114207435.1">
    <property type="nucleotide sequence ID" value="NZ_CP030840.1"/>
</dbReference>
<dbReference type="KEGG" id="abas:ACPOL_2838"/>
<dbReference type="InterPro" id="IPR000172">
    <property type="entry name" value="GMC_OxRdtase_N"/>
</dbReference>
<dbReference type="PANTHER" id="PTHR11552">
    <property type="entry name" value="GLUCOSE-METHANOL-CHOLINE GMC OXIDOREDUCTASE"/>
    <property type="match status" value="1"/>
</dbReference>
<dbReference type="SUPFAM" id="SSF54373">
    <property type="entry name" value="FAD-linked reductases, C-terminal domain"/>
    <property type="match status" value="1"/>
</dbReference>
<dbReference type="Pfam" id="PF05199">
    <property type="entry name" value="GMC_oxred_C"/>
    <property type="match status" value="1"/>
</dbReference>
<dbReference type="EMBL" id="CP030840">
    <property type="protein sequence ID" value="AXC12144.1"/>
    <property type="molecule type" value="Genomic_DNA"/>
</dbReference>
<keyword evidence="9" id="KW-1185">Reference proteome</keyword>
<gene>
    <name evidence="8" type="ORF">ACPOL_2838</name>
</gene>
<dbReference type="Proteomes" id="UP000253606">
    <property type="component" value="Chromosome"/>
</dbReference>
<dbReference type="Gene3D" id="3.50.50.60">
    <property type="entry name" value="FAD/NAD(P)-binding domain"/>
    <property type="match status" value="1"/>
</dbReference>
<proteinExistence type="inferred from homology"/>
<reference evidence="8 9" key="1">
    <citation type="journal article" date="2018" name="Front. Microbiol.">
        <title>Hydrolytic Capabilities as a Key to Environmental Success: Chitinolytic and Cellulolytic Acidobacteria From Acidic Sub-arctic Soils and Boreal Peatlands.</title>
        <authorList>
            <person name="Belova S.E."/>
            <person name="Ravin N.V."/>
            <person name="Pankratov T.A."/>
            <person name="Rakitin A.L."/>
            <person name="Ivanova A.A."/>
            <person name="Beletsky A.V."/>
            <person name="Mardanov A.V."/>
            <person name="Sinninghe Damste J.S."/>
            <person name="Dedysh S.N."/>
        </authorList>
    </citation>
    <scope>NUCLEOTIDE SEQUENCE [LARGE SCALE GENOMIC DNA]</scope>
    <source>
        <strain evidence="8 9">SBC82</strain>
    </source>
</reference>
<dbReference type="OrthoDB" id="9785276at2"/>
<dbReference type="AlphaFoldDB" id="A0A2Z5G055"/>
<keyword evidence="3" id="KW-0285">Flavoprotein</keyword>
<sequence>MTHISGETFNYVVVGGGLAGCVVAARLSEDPRVGVVLIEAGRDNDYEESYFATGAHAMWAKDTNWGFKTTPQRNLQGQRVDQPRGRVIGGSAAINVGSWSRGIAADYDRWAAAGATGWDWATASATYISIETSGRPESGGRGRHGPMVFEDTPLVSGMTEAFRQACLETGIGQTEDHNGVHLEGFDRWETIFPRGRRRNSAEAYLAPARVRSNLKLITSATVTHVTMQDKRATGVVFERDGVTESVGASAEVILCAGAFLSPRILMTSGIGPGEHLRSHGIVPIVDSPGVGANLIDHLATKFGWAAFKPGGIAPVYPDAGDPKQCESWRHTGYGPLADNPNPCIAFVRSNKAMPLADIELLFHVNPPESLRAGKDVSGFEFLVSHVDPRSRGYVRLASNDPHDLPLVDPAYLSNPHDLPALIGGVRRALSLAKSSSLAPYTASCELSVDATDQEIISRIENHAASMFHPVGTARMGHKDDPDAVLDSELRVMGTGGLRVVDASAMPSTIRGHTMAPVVFIAERACALIREQRE</sequence>
<evidence type="ECO:0000256" key="2">
    <source>
        <dbReference type="ARBA" id="ARBA00010790"/>
    </source>
</evidence>
<evidence type="ECO:0000313" key="8">
    <source>
        <dbReference type="EMBL" id="AXC12144.1"/>
    </source>
</evidence>
<accession>A0A2Z5G055</accession>
<dbReference type="PIRSF" id="PIRSF000137">
    <property type="entry name" value="Alcohol_oxidase"/>
    <property type="match status" value="1"/>
</dbReference>
<comment type="cofactor">
    <cofactor evidence="1 6">
        <name>FAD</name>
        <dbReference type="ChEBI" id="CHEBI:57692"/>
    </cofactor>
</comment>
<evidence type="ECO:0000259" key="7">
    <source>
        <dbReference type="PROSITE" id="PS00624"/>
    </source>
</evidence>
<dbReference type="GO" id="GO:0050660">
    <property type="term" value="F:flavin adenine dinucleotide binding"/>
    <property type="evidence" value="ECO:0007669"/>
    <property type="project" value="InterPro"/>
</dbReference>
<dbReference type="Gene3D" id="3.30.560.10">
    <property type="entry name" value="Glucose Oxidase, domain 3"/>
    <property type="match status" value="1"/>
</dbReference>
<dbReference type="InterPro" id="IPR007867">
    <property type="entry name" value="GMC_OxRtase_C"/>
</dbReference>
<feature type="binding site" evidence="6">
    <location>
        <position position="222"/>
    </location>
    <ligand>
        <name>FAD</name>
        <dbReference type="ChEBI" id="CHEBI:57692"/>
    </ligand>
</feature>
<comment type="similarity">
    <text evidence="2">Belongs to the GMC oxidoreductase family.</text>
</comment>